<evidence type="ECO:0000313" key="2">
    <source>
        <dbReference type="Proteomes" id="UP000499080"/>
    </source>
</evidence>
<reference evidence="1 2" key="1">
    <citation type="journal article" date="2019" name="Sci. Rep.">
        <title>Orb-weaving spider Araneus ventricosus genome elucidates the spidroin gene catalogue.</title>
        <authorList>
            <person name="Kono N."/>
            <person name="Nakamura H."/>
            <person name="Ohtoshi R."/>
            <person name="Moran D.A.P."/>
            <person name="Shinohara A."/>
            <person name="Yoshida Y."/>
            <person name="Fujiwara M."/>
            <person name="Mori M."/>
            <person name="Tomita M."/>
            <person name="Arakawa K."/>
        </authorList>
    </citation>
    <scope>NUCLEOTIDE SEQUENCE [LARGE SCALE GENOMIC DNA]</scope>
</reference>
<proteinExistence type="predicted"/>
<gene>
    <name evidence="1" type="ORF">AVEN_165521_1</name>
</gene>
<evidence type="ECO:0000313" key="1">
    <source>
        <dbReference type="EMBL" id="GBN90454.1"/>
    </source>
</evidence>
<accession>A0A4Y2SQ75</accession>
<sequence>MSHDAICRQYPTYKHYHVEKSISVTFTSDDKFVLTEVTTYQIWWLYVQRSDLYSVSNNFCMMSHDAICRQYPAYEHYHVKKSIGVTFTSGEEFVLKEVATSKFGGSTFNGLTCVAFPTIFASYMSHDAICGQYPGYKHDHVKKSISVTFKSGDEFVLKEVNTYQIWWLYIQRSDLYSVSNNFCIIHVT</sequence>
<name>A0A4Y2SQ75_ARAVE</name>
<protein>
    <submittedName>
        <fullName evidence="1">Uncharacterized protein</fullName>
    </submittedName>
</protein>
<keyword evidence="2" id="KW-1185">Reference proteome</keyword>
<dbReference type="Proteomes" id="UP000499080">
    <property type="component" value="Unassembled WGS sequence"/>
</dbReference>
<organism evidence="1 2">
    <name type="scientific">Araneus ventricosus</name>
    <name type="common">Orbweaver spider</name>
    <name type="synonym">Epeira ventricosa</name>
    <dbReference type="NCBI Taxonomy" id="182803"/>
    <lineage>
        <taxon>Eukaryota</taxon>
        <taxon>Metazoa</taxon>
        <taxon>Ecdysozoa</taxon>
        <taxon>Arthropoda</taxon>
        <taxon>Chelicerata</taxon>
        <taxon>Arachnida</taxon>
        <taxon>Araneae</taxon>
        <taxon>Araneomorphae</taxon>
        <taxon>Entelegynae</taxon>
        <taxon>Araneoidea</taxon>
        <taxon>Araneidae</taxon>
        <taxon>Araneus</taxon>
    </lineage>
</organism>
<dbReference type="AlphaFoldDB" id="A0A4Y2SQ75"/>
<comment type="caution">
    <text evidence="1">The sequence shown here is derived from an EMBL/GenBank/DDBJ whole genome shotgun (WGS) entry which is preliminary data.</text>
</comment>
<dbReference type="EMBL" id="BGPR01023339">
    <property type="protein sequence ID" value="GBN90454.1"/>
    <property type="molecule type" value="Genomic_DNA"/>
</dbReference>